<reference evidence="10" key="1">
    <citation type="submission" date="2020-10" db="EMBL/GenBank/DDBJ databases">
        <authorList>
            <person name="Gilroy R."/>
        </authorList>
    </citation>
    <scope>NUCLEOTIDE SEQUENCE</scope>
    <source>
        <strain evidence="10">ChiBcolR7-354</strain>
    </source>
</reference>
<dbReference type="GO" id="GO:0015667">
    <property type="term" value="F:site-specific DNA-methyltransferase (cytosine-N4-specific) activity"/>
    <property type="evidence" value="ECO:0007669"/>
    <property type="project" value="UniProtKB-EC"/>
</dbReference>
<evidence type="ECO:0000256" key="3">
    <source>
        <dbReference type="ARBA" id="ARBA00022679"/>
    </source>
</evidence>
<evidence type="ECO:0000313" key="10">
    <source>
        <dbReference type="EMBL" id="HIQ78613.1"/>
    </source>
</evidence>
<sequence length="343" mass="38354">MTTHRIITGDSRNLSGIPDGSVQLIVTSPPYPMVEMWDDLFSAQDPDIGRALVDGDGVRAFGLMHSVLAGVWRECRRVLCDSGFACINIGDATRTVNGNFRLYSNHTEIIRSLEGLGFITLPDILWRKQSNSPNKFMGSGMYPAGAYVTYEHEYILVFRKGGKRTFSGREKLLRQKSAYFWEERNIWFSDLWEDIKGVAQLLDRPGAERERSAAFPFEIPYRLVNMYSAERDTVLDPFAGLGTTSLACMAANRNSVCIEKDAGLAEIAVNRLLTSPEALNMIIDSRLERHMAFIGGLPEEKRAACYINKPHGFPVKTRQETAIKIDRVAAIKSLGGAVICEYE</sequence>
<evidence type="ECO:0000256" key="5">
    <source>
        <dbReference type="ARBA" id="ARBA00022747"/>
    </source>
</evidence>
<dbReference type="PRINTS" id="PR00508">
    <property type="entry name" value="S21N4MTFRASE"/>
</dbReference>
<name>A0A9D0ZDT8_9FIRM</name>
<dbReference type="EMBL" id="DVGA01000048">
    <property type="protein sequence ID" value="HIQ78613.1"/>
    <property type="molecule type" value="Genomic_DNA"/>
</dbReference>
<dbReference type="PROSITE" id="PS00093">
    <property type="entry name" value="N4_MTASE"/>
    <property type="match status" value="1"/>
</dbReference>
<comment type="catalytic activity">
    <reaction evidence="7">
        <text>a 2'-deoxycytidine in DNA + S-adenosyl-L-methionine = an N(4)-methyl-2'-deoxycytidine in DNA + S-adenosyl-L-homocysteine + H(+)</text>
        <dbReference type="Rhea" id="RHEA:16857"/>
        <dbReference type="Rhea" id="RHEA-COMP:11369"/>
        <dbReference type="Rhea" id="RHEA-COMP:13674"/>
        <dbReference type="ChEBI" id="CHEBI:15378"/>
        <dbReference type="ChEBI" id="CHEBI:57856"/>
        <dbReference type="ChEBI" id="CHEBI:59789"/>
        <dbReference type="ChEBI" id="CHEBI:85452"/>
        <dbReference type="ChEBI" id="CHEBI:137933"/>
        <dbReference type="EC" id="2.1.1.113"/>
    </reaction>
</comment>
<keyword evidence="3" id="KW-0808">Transferase</keyword>
<evidence type="ECO:0000256" key="4">
    <source>
        <dbReference type="ARBA" id="ARBA00022691"/>
    </source>
</evidence>
<dbReference type="InterPro" id="IPR017985">
    <property type="entry name" value="MeTrfase_CN4_CS"/>
</dbReference>
<proteinExistence type="inferred from homology"/>
<dbReference type="Pfam" id="PF01555">
    <property type="entry name" value="N6_N4_Mtase"/>
    <property type="match status" value="1"/>
</dbReference>
<dbReference type="Proteomes" id="UP000824262">
    <property type="component" value="Unassembled WGS sequence"/>
</dbReference>
<dbReference type="GO" id="GO:0009307">
    <property type="term" value="P:DNA restriction-modification system"/>
    <property type="evidence" value="ECO:0007669"/>
    <property type="project" value="UniProtKB-KW"/>
</dbReference>
<dbReference type="InterPro" id="IPR001091">
    <property type="entry name" value="RM_Methyltransferase"/>
</dbReference>
<dbReference type="EC" id="2.1.1.-" evidence="8"/>
<dbReference type="AlphaFoldDB" id="A0A9D0ZDT8"/>
<keyword evidence="5" id="KW-0680">Restriction system</keyword>
<comment type="similarity">
    <text evidence="1">Belongs to the N(4)/N(6)-methyltransferase family. N(4) subfamily.</text>
</comment>
<keyword evidence="4" id="KW-0949">S-adenosyl-L-methionine</keyword>
<dbReference type="GO" id="GO:0032259">
    <property type="term" value="P:methylation"/>
    <property type="evidence" value="ECO:0007669"/>
    <property type="project" value="UniProtKB-KW"/>
</dbReference>
<evidence type="ECO:0000256" key="7">
    <source>
        <dbReference type="ARBA" id="ARBA00049120"/>
    </source>
</evidence>
<keyword evidence="6" id="KW-0238">DNA-binding</keyword>
<dbReference type="Gene3D" id="3.40.50.150">
    <property type="entry name" value="Vaccinia Virus protein VP39"/>
    <property type="match status" value="1"/>
</dbReference>
<gene>
    <name evidence="10" type="ORF">IAB77_05075</name>
</gene>
<reference evidence="10" key="2">
    <citation type="journal article" date="2021" name="PeerJ">
        <title>Extensive microbial diversity within the chicken gut microbiome revealed by metagenomics and culture.</title>
        <authorList>
            <person name="Gilroy R."/>
            <person name="Ravi A."/>
            <person name="Getino M."/>
            <person name="Pursley I."/>
            <person name="Horton D.L."/>
            <person name="Alikhan N.F."/>
            <person name="Baker D."/>
            <person name="Gharbi K."/>
            <person name="Hall N."/>
            <person name="Watson M."/>
            <person name="Adriaenssens E.M."/>
            <person name="Foster-Nyarko E."/>
            <person name="Jarju S."/>
            <person name="Secka A."/>
            <person name="Antonio M."/>
            <person name="Oren A."/>
            <person name="Chaudhuri R.R."/>
            <person name="La Ragione R."/>
            <person name="Hildebrand F."/>
            <person name="Pallen M.J."/>
        </authorList>
    </citation>
    <scope>NUCLEOTIDE SEQUENCE</scope>
    <source>
        <strain evidence="10">ChiBcolR7-354</strain>
    </source>
</reference>
<evidence type="ECO:0000256" key="2">
    <source>
        <dbReference type="ARBA" id="ARBA00022603"/>
    </source>
</evidence>
<evidence type="ECO:0000256" key="1">
    <source>
        <dbReference type="ARBA" id="ARBA00010203"/>
    </source>
</evidence>
<dbReference type="GO" id="GO:0008170">
    <property type="term" value="F:N-methyltransferase activity"/>
    <property type="evidence" value="ECO:0007669"/>
    <property type="project" value="InterPro"/>
</dbReference>
<evidence type="ECO:0000259" key="9">
    <source>
        <dbReference type="Pfam" id="PF01555"/>
    </source>
</evidence>
<dbReference type="GO" id="GO:0003677">
    <property type="term" value="F:DNA binding"/>
    <property type="evidence" value="ECO:0007669"/>
    <property type="project" value="UniProtKB-KW"/>
</dbReference>
<evidence type="ECO:0000256" key="6">
    <source>
        <dbReference type="ARBA" id="ARBA00023125"/>
    </source>
</evidence>
<comment type="caution">
    <text evidence="10">The sequence shown here is derived from an EMBL/GenBank/DDBJ whole genome shotgun (WGS) entry which is preliminary data.</text>
</comment>
<keyword evidence="2" id="KW-0489">Methyltransferase</keyword>
<organism evidence="10 11">
    <name type="scientific">Candidatus Scatomorpha intestinavium</name>
    <dbReference type="NCBI Taxonomy" id="2840922"/>
    <lineage>
        <taxon>Bacteria</taxon>
        <taxon>Bacillati</taxon>
        <taxon>Bacillota</taxon>
        <taxon>Clostridia</taxon>
        <taxon>Eubacteriales</taxon>
        <taxon>Candidatus Scatomorpha</taxon>
    </lineage>
</organism>
<protein>
    <recommendedName>
        <fullName evidence="8">Methyltransferase</fullName>
        <ecNumber evidence="8">2.1.1.-</ecNumber>
    </recommendedName>
</protein>
<evidence type="ECO:0000256" key="8">
    <source>
        <dbReference type="RuleBase" id="RU362026"/>
    </source>
</evidence>
<feature type="domain" description="DNA methylase N-4/N-6" evidence="9">
    <location>
        <begin position="22"/>
        <end position="269"/>
    </location>
</feature>
<dbReference type="InterPro" id="IPR002941">
    <property type="entry name" value="DNA_methylase_N4/N6"/>
</dbReference>
<accession>A0A9D0ZDT8</accession>
<evidence type="ECO:0000313" key="11">
    <source>
        <dbReference type="Proteomes" id="UP000824262"/>
    </source>
</evidence>
<dbReference type="InterPro" id="IPR029063">
    <property type="entry name" value="SAM-dependent_MTases_sf"/>
</dbReference>
<dbReference type="SUPFAM" id="SSF53335">
    <property type="entry name" value="S-adenosyl-L-methionine-dependent methyltransferases"/>
    <property type="match status" value="1"/>
</dbReference>